<proteinExistence type="predicted"/>
<name>A0A0K2JHV5_SPIKU</name>
<organism evidence="1 2">
    <name type="scientific">Spiroplasma kunkelii CR2-3x</name>
    <dbReference type="NCBI Taxonomy" id="273035"/>
    <lineage>
        <taxon>Bacteria</taxon>
        <taxon>Bacillati</taxon>
        <taxon>Mycoplasmatota</taxon>
        <taxon>Mollicutes</taxon>
        <taxon>Entomoplasmatales</taxon>
        <taxon>Spiroplasmataceae</taxon>
        <taxon>Spiroplasma</taxon>
    </lineage>
</organism>
<gene>
    <name evidence="1" type="ORF">SKUN_001307</name>
</gene>
<dbReference type="STRING" id="273035.SKUN_001307"/>
<dbReference type="PATRIC" id="fig|273035.7.peg.1607"/>
<keyword evidence="2" id="KW-1185">Reference proteome</keyword>
<evidence type="ECO:0000313" key="1">
    <source>
        <dbReference type="EMBL" id="ALA98180.1"/>
    </source>
</evidence>
<dbReference type="Proteomes" id="UP000062963">
    <property type="component" value="Chromosome"/>
</dbReference>
<reference evidence="1 2" key="1">
    <citation type="journal article" date="2015" name="Genome Announc.">
        <title>Complete Genome Sequence of Spiroplasma kunkelii Strain CR2-3x, Causal Agent of Corn Stunt Disease in Zea mays L.</title>
        <authorList>
            <person name="Davis R.E."/>
            <person name="Shao J."/>
            <person name="Dally E.L."/>
            <person name="Zhao Y."/>
            <person name="Gasparich G.E."/>
            <person name="Gaynor B.J."/>
            <person name="Athey J.C."/>
            <person name="Harrison N.A."/>
            <person name="Donofrio N."/>
        </authorList>
    </citation>
    <scope>NUCLEOTIDE SEQUENCE [LARGE SCALE GENOMIC DNA]</scope>
    <source>
        <strain evidence="1 2">CR2-3x</strain>
    </source>
</reference>
<dbReference type="EMBL" id="CP010899">
    <property type="protein sequence ID" value="ALA98180.1"/>
    <property type="molecule type" value="Genomic_DNA"/>
</dbReference>
<dbReference type="KEGG" id="skn:SKUN_001307"/>
<dbReference type="AlphaFoldDB" id="A0A0K2JHV5"/>
<protein>
    <submittedName>
        <fullName evidence="1">Uncharacterized protein</fullName>
    </submittedName>
</protein>
<accession>A0A0K2JHV5</accession>
<evidence type="ECO:0000313" key="2">
    <source>
        <dbReference type="Proteomes" id="UP000062963"/>
    </source>
</evidence>
<sequence>MIIDLKNTFNNQTNKQNRKIVEQYNLISKEDKQKRLDAINELYQSLPDDEKKFKEKIKKVGTTAYAAGINIEHNDKYSGVIASTLIS</sequence>